<dbReference type="AlphaFoldDB" id="A0A644Y1A5"/>
<organism evidence="1">
    <name type="scientific">bioreactor metagenome</name>
    <dbReference type="NCBI Taxonomy" id="1076179"/>
    <lineage>
        <taxon>unclassified sequences</taxon>
        <taxon>metagenomes</taxon>
        <taxon>ecological metagenomes</taxon>
    </lineage>
</organism>
<gene>
    <name evidence="1" type="ORF">SDC9_68126</name>
</gene>
<proteinExistence type="predicted"/>
<protein>
    <submittedName>
        <fullName evidence="1">Uncharacterized protein</fullName>
    </submittedName>
</protein>
<name>A0A644Y1A5_9ZZZZ</name>
<reference evidence="1" key="1">
    <citation type="submission" date="2019-08" db="EMBL/GenBank/DDBJ databases">
        <authorList>
            <person name="Kucharzyk K."/>
            <person name="Murdoch R.W."/>
            <person name="Higgins S."/>
            <person name="Loffler F."/>
        </authorList>
    </citation>
    <scope>NUCLEOTIDE SEQUENCE</scope>
</reference>
<evidence type="ECO:0000313" key="1">
    <source>
        <dbReference type="EMBL" id="MPM21681.1"/>
    </source>
</evidence>
<dbReference type="EMBL" id="VSSQ01003644">
    <property type="protein sequence ID" value="MPM21681.1"/>
    <property type="molecule type" value="Genomic_DNA"/>
</dbReference>
<sequence length="202" mass="22690">MFIARKSVHALLDHPQSLLECLFKTSPDGHDFAYRFHGGAYFTADTVKFCQVPARDFANYIVQCRLKECRCFFCYRIFKFGKAVPQPQFCGNEGQGVAGSFGSQCRGAAQAGVHFNHAVIFGERVKSILNVAFAHNADVADDTDREFTKLVIFAVGKRLRRGHHDAFPGVYAQRIKVFHVTNRDAVVVPVAYHFILNLLPSF</sequence>
<accession>A0A644Y1A5</accession>
<comment type="caution">
    <text evidence="1">The sequence shown here is derived from an EMBL/GenBank/DDBJ whole genome shotgun (WGS) entry which is preliminary data.</text>
</comment>